<feature type="domain" description="UMOD/GP2/OIT3-like D8C" evidence="4">
    <location>
        <begin position="80"/>
        <end position="156"/>
    </location>
</feature>
<dbReference type="AlphaFoldDB" id="A0A8J9ZQ70"/>
<evidence type="ECO:0000313" key="5">
    <source>
        <dbReference type="EMBL" id="CAH1258113.1"/>
    </source>
</evidence>
<organism evidence="5 6">
    <name type="scientific">Branchiostoma lanceolatum</name>
    <name type="common">Common lancelet</name>
    <name type="synonym">Amphioxus lanceolatum</name>
    <dbReference type="NCBI Taxonomy" id="7740"/>
    <lineage>
        <taxon>Eukaryota</taxon>
        <taxon>Metazoa</taxon>
        <taxon>Chordata</taxon>
        <taxon>Cephalochordata</taxon>
        <taxon>Leptocardii</taxon>
        <taxon>Amphioxiformes</taxon>
        <taxon>Branchiostomatidae</taxon>
        <taxon>Branchiostoma</taxon>
    </lineage>
</organism>
<sequence length="280" mass="31054">MEFPMIFGLWSVWTPYRLLQLGPILLGFAVRCMAAGPCTSYTTIDEPKRSTNYPLSPGETELCDSDLRSGWYRFNSLAGGQMPTSCVPRYSCGTPGPVWMFGTHPEEQGLTADATACAHVGRNCCQFPGRIRVKNCGDYFVYYLNRTRGCGMAYCAGTEVQCPPDHWSPTGFTPDCQRTSEEGQDTQTTYATAKESTVPFTTVVVAAGLSSGFLVSLVVFIVAAVVYKQRGDMIYGHEPSRGGEEARRVEIDRHRSRDRVQFPHLQQNRLSAASNDYVYT</sequence>
<evidence type="ECO:0000256" key="2">
    <source>
        <dbReference type="ARBA" id="ARBA00023157"/>
    </source>
</evidence>
<dbReference type="OrthoDB" id="2015116at2759"/>
<name>A0A8J9ZQ70_BRALA</name>
<dbReference type="InterPro" id="IPR057774">
    <property type="entry name" value="D8C_UMOD/GP2/OIT3-like"/>
</dbReference>
<keyword evidence="3" id="KW-1133">Transmembrane helix</keyword>
<dbReference type="EMBL" id="OV696688">
    <property type="protein sequence ID" value="CAH1258113.1"/>
    <property type="molecule type" value="Genomic_DNA"/>
</dbReference>
<dbReference type="PANTHER" id="PTHR36191">
    <property type="entry name" value="ENDO/EXONUCLEASE/PHOSPHATASE DOMAIN-CONTAINING PROTEIN-RELATED"/>
    <property type="match status" value="1"/>
</dbReference>
<dbReference type="Pfam" id="PF23283">
    <property type="entry name" value="D8C_UMOD"/>
    <property type="match status" value="1"/>
</dbReference>
<keyword evidence="3" id="KW-0812">Transmembrane</keyword>
<evidence type="ECO:0000256" key="1">
    <source>
        <dbReference type="ARBA" id="ARBA00022729"/>
    </source>
</evidence>
<gene>
    <name evidence="5" type="primary">OIT3</name>
    <name evidence="5" type="ORF">BLAG_LOCUS15800</name>
</gene>
<keyword evidence="3" id="KW-0472">Membrane</keyword>
<feature type="transmembrane region" description="Helical" evidence="3">
    <location>
        <begin position="203"/>
        <end position="227"/>
    </location>
</feature>
<dbReference type="Proteomes" id="UP000838412">
    <property type="component" value="Chromosome 3"/>
</dbReference>
<keyword evidence="2" id="KW-1015">Disulfide bond</keyword>
<keyword evidence="6" id="KW-1185">Reference proteome</keyword>
<reference evidence="5" key="1">
    <citation type="submission" date="2022-01" db="EMBL/GenBank/DDBJ databases">
        <authorList>
            <person name="Braso-Vives M."/>
        </authorList>
    </citation>
    <scope>NUCLEOTIDE SEQUENCE</scope>
</reference>
<evidence type="ECO:0000313" key="6">
    <source>
        <dbReference type="Proteomes" id="UP000838412"/>
    </source>
</evidence>
<protein>
    <submittedName>
        <fullName evidence="5">OIT3 protein</fullName>
    </submittedName>
</protein>
<proteinExistence type="predicted"/>
<accession>A0A8J9ZQ70</accession>
<evidence type="ECO:0000259" key="4">
    <source>
        <dbReference type="Pfam" id="PF23283"/>
    </source>
</evidence>
<evidence type="ECO:0000256" key="3">
    <source>
        <dbReference type="SAM" id="Phobius"/>
    </source>
</evidence>
<dbReference type="PANTHER" id="PTHR36191:SF4">
    <property type="entry name" value="VWFD DOMAIN-CONTAINING PROTEIN"/>
    <property type="match status" value="1"/>
</dbReference>
<keyword evidence="1" id="KW-0732">Signal</keyword>